<gene>
    <name evidence="2" type="ORF">N473_06935</name>
</gene>
<dbReference type="RefSeq" id="WP_081221448.1">
    <property type="nucleotide sequence ID" value="NZ_AUYC01000095.1"/>
</dbReference>
<protein>
    <submittedName>
        <fullName evidence="2">Uncharacterized protein</fullName>
    </submittedName>
</protein>
<name>A0A161YCH6_9GAMM</name>
<evidence type="ECO:0000313" key="3">
    <source>
        <dbReference type="Proteomes" id="UP000076486"/>
    </source>
</evidence>
<accession>A0A161YCH6</accession>
<dbReference type="InterPro" id="IPR036388">
    <property type="entry name" value="WH-like_DNA-bd_sf"/>
</dbReference>
<organism evidence="2 3">
    <name type="scientific">Pseudoalteromonas luteoviolacea CPMOR-1</name>
    <dbReference type="NCBI Taxonomy" id="1365248"/>
    <lineage>
        <taxon>Bacteria</taxon>
        <taxon>Pseudomonadati</taxon>
        <taxon>Pseudomonadota</taxon>
        <taxon>Gammaproteobacteria</taxon>
        <taxon>Alteromonadales</taxon>
        <taxon>Pseudoalteromonadaceae</taxon>
        <taxon>Pseudoalteromonas</taxon>
    </lineage>
</organism>
<keyword evidence="1" id="KW-1133">Transmembrane helix</keyword>
<proteinExistence type="predicted"/>
<sequence>MSRNPNSIFKVASAIYLLTVPTYFGVCNQTAEMGLAIAIGFLGLTFANLDKFKHFKAPGVEALLKSEQIQAVLDKETEVIKDDKEVSGQQVDVHTIPIDVQAIVKALRHHKYTWRYASGIAEDTNMKRTTVSRYLNWLLEHHYVKKSFGDNGPIWALTNSGLYLYAKINPKDDEKAQH</sequence>
<feature type="transmembrane region" description="Helical" evidence="1">
    <location>
        <begin position="7"/>
        <end position="24"/>
    </location>
</feature>
<dbReference type="Gene3D" id="1.10.10.10">
    <property type="entry name" value="Winged helix-like DNA-binding domain superfamily/Winged helix DNA-binding domain"/>
    <property type="match status" value="1"/>
</dbReference>
<dbReference type="SUPFAM" id="SSF46785">
    <property type="entry name" value="Winged helix' DNA-binding domain"/>
    <property type="match status" value="1"/>
</dbReference>
<comment type="caution">
    <text evidence="2">The sequence shown here is derived from an EMBL/GenBank/DDBJ whole genome shotgun (WGS) entry which is preliminary data.</text>
</comment>
<dbReference type="Proteomes" id="UP000076486">
    <property type="component" value="Unassembled WGS sequence"/>
</dbReference>
<dbReference type="EMBL" id="AUYC01000095">
    <property type="protein sequence ID" value="KZN57606.1"/>
    <property type="molecule type" value="Genomic_DNA"/>
</dbReference>
<evidence type="ECO:0000256" key="1">
    <source>
        <dbReference type="SAM" id="Phobius"/>
    </source>
</evidence>
<dbReference type="AlphaFoldDB" id="A0A161YCH6"/>
<reference evidence="2 3" key="1">
    <citation type="submission" date="2013-07" db="EMBL/GenBank/DDBJ databases">
        <title>Comparative Genomic and Metabolomic Analysis of Twelve Strains of Pseudoalteromonas luteoviolacea.</title>
        <authorList>
            <person name="Vynne N.G."/>
            <person name="Mansson M."/>
            <person name="Gram L."/>
        </authorList>
    </citation>
    <scope>NUCLEOTIDE SEQUENCE [LARGE SCALE GENOMIC DNA]</scope>
    <source>
        <strain evidence="2 3">CPMOR-1</strain>
    </source>
</reference>
<evidence type="ECO:0000313" key="2">
    <source>
        <dbReference type="EMBL" id="KZN57606.1"/>
    </source>
</evidence>
<keyword evidence="1" id="KW-0812">Transmembrane</keyword>
<dbReference type="InterPro" id="IPR036390">
    <property type="entry name" value="WH_DNA-bd_sf"/>
</dbReference>
<dbReference type="PATRIC" id="fig|1365248.3.peg.5414"/>
<feature type="transmembrane region" description="Helical" evidence="1">
    <location>
        <begin position="30"/>
        <end position="49"/>
    </location>
</feature>
<keyword evidence="1" id="KW-0472">Membrane</keyword>